<protein>
    <submittedName>
        <fullName evidence="5">DUF4242 domain-containing protein</fullName>
    </submittedName>
</protein>
<dbReference type="PROSITE" id="PS00041">
    <property type="entry name" value="HTH_ARAC_FAMILY_1"/>
    <property type="match status" value="1"/>
</dbReference>
<dbReference type="InterPro" id="IPR020449">
    <property type="entry name" value="Tscrpt_reg_AraC-type_HTH"/>
</dbReference>
<dbReference type="InterPro" id="IPR029787">
    <property type="entry name" value="Nucleotide_cyclase"/>
</dbReference>
<sequence>MPIYMDRHDVSAEVTAENVAELHRQDLKVQHKFNCRGLTYWFDDVRKTAFCLIEAPNAEKLKEMHDHAHGEVPHRIIEVEPAIVESFLGRIEDPEKAKDIRLNIINDPAFRIIMAIESTMLSFKECDKQSLQQHTENYKIQVIETIRQFGGRVVNNKERRFLISFTSVTKAVDCALELSSKFSKIPEKTAGLKIGLSAGVPVTDKNTLFEDTVKLAESMCYLNAEISISEEVSDLYRSENLHHTTFNNRIYILSEADQQFLNRLMEFTDKAWTDTNLNVNGFERNLALSKSKLYRKMMDLTGVSPNNFLMRYRLKRSRLQLHKKNSNIAEVAYNGGFNSASYFSKCFGKVYGLSPSAYKDLLV</sequence>
<dbReference type="InterPro" id="IPR018060">
    <property type="entry name" value="HTH_AraC"/>
</dbReference>
<dbReference type="Pfam" id="PF12833">
    <property type="entry name" value="HTH_18"/>
    <property type="match status" value="1"/>
</dbReference>
<evidence type="ECO:0000256" key="3">
    <source>
        <dbReference type="ARBA" id="ARBA00023163"/>
    </source>
</evidence>
<evidence type="ECO:0000313" key="5">
    <source>
        <dbReference type="EMBL" id="QIA06455.1"/>
    </source>
</evidence>
<dbReference type="Gene3D" id="3.30.70.1230">
    <property type="entry name" value="Nucleotide cyclase"/>
    <property type="match status" value="1"/>
</dbReference>
<proteinExistence type="predicted"/>
<dbReference type="KEGG" id="drc:G0Q07_01340"/>
<evidence type="ECO:0000256" key="1">
    <source>
        <dbReference type="ARBA" id="ARBA00023015"/>
    </source>
</evidence>
<evidence type="ECO:0000256" key="2">
    <source>
        <dbReference type="ARBA" id="ARBA00023125"/>
    </source>
</evidence>
<dbReference type="PROSITE" id="PS01124">
    <property type="entry name" value="HTH_ARAC_FAMILY_2"/>
    <property type="match status" value="1"/>
</dbReference>
<dbReference type="InterPro" id="IPR042557">
    <property type="entry name" value="SCO4226"/>
</dbReference>
<feature type="domain" description="HTH araC/xylS-type" evidence="4">
    <location>
        <begin position="262"/>
        <end position="361"/>
    </location>
</feature>
<dbReference type="Gene3D" id="1.10.10.60">
    <property type="entry name" value="Homeodomain-like"/>
    <property type="match status" value="1"/>
</dbReference>
<dbReference type="InterPro" id="IPR009057">
    <property type="entry name" value="Homeodomain-like_sf"/>
</dbReference>
<dbReference type="AlphaFoldDB" id="A0A6C0R9S4"/>
<organism evidence="5 6">
    <name type="scientific">Draconibacterium halophilum</name>
    <dbReference type="NCBI Taxonomy" id="2706887"/>
    <lineage>
        <taxon>Bacteria</taxon>
        <taxon>Pseudomonadati</taxon>
        <taxon>Bacteroidota</taxon>
        <taxon>Bacteroidia</taxon>
        <taxon>Marinilabiliales</taxon>
        <taxon>Prolixibacteraceae</taxon>
        <taxon>Draconibacterium</taxon>
    </lineage>
</organism>
<keyword evidence="1" id="KW-0805">Transcription regulation</keyword>
<keyword evidence="6" id="KW-1185">Reference proteome</keyword>
<dbReference type="SMART" id="SM00342">
    <property type="entry name" value="HTH_ARAC"/>
    <property type="match status" value="1"/>
</dbReference>
<keyword evidence="3" id="KW-0804">Transcription</keyword>
<dbReference type="InterPro" id="IPR025336">
    <property type="entry name" value="SCO4226-like"/>
</dbReference>
<name>A0A6C0R9S4_9BACT</name>
<dbReference type="EMBL" id="CP048409">
    <property type="protein sequence ID" value="QIA06455.1"/>
    <property type="molecule type" value="Genomic_DNA"/>
</dbReference>
<dbReference type="PRINTS" id="PR00032">
    <property type="entry name" value="HTHARAC"/>
</dbReference>
<evidence type="ECO:0000259" key="4">
    <source>
        <dbReference type="PROSITE" id="PS01124"/>
    </source>
</evidence>
<dbReference type="GO" id="GO:0003700">
    <property type="term" value="F:DNA-binding transcription factor activity"/>
    <property type="evidence" value="ECO:0007669"/>
    <property type="project" value="InterPro"/>
</dbReference>
<dbReference type="Proteomes" id="UP000474630">
    <property type="component" value="Chromosome"/>
</dbReference>
<reference evidence="5 6" key="1">
    <citation type="submission" date="2020-02" db="EMBL/GenBank/DDBJ databases">
        <title>Genome sequencing for Draconibacterium sp. strain M1.</title>
        <authorList>
            <person name="Park S.-J."/>
        </authorList>
    </citation>
    <scope>NUCLEOTIDE SEQUENCE [LARGE SCALE GENOMIC DNA]</scope>
    <source>
        <strain evidence="5 6">M1</strain>
    </source>
</reference>
<dbReference type="PANTHER" id="PTHR43280:SF2">
    <property type="entry name" value="HTH-TYPE TRANSCRIPTIONAL REGULATOR EXSA"/>
    <property type="match status" value="1"/>
</dbReference>
<dbReference type="GO" id="GO:0043565">
    <property type="term" value="F:sequence-specific DNA binding"/>
    <property type="evidence" value="ECO:0007669"/>
    <property type="project" value="InterPro"/>
</dbReference>
<dbReference type="Gene3D" id="3.30.70.3090">
    <property type="entry name" value="ORF SCO4226, nickel-binding ferredoxin-like monomer"/>
    <property type="match status" value="1"/>
</dbReference>
<dbReference type="InterPro" id="IPR018062">
    <property type="entry name" value="HTH_AraC-typ_CS"/>
</dbReference>
<dbReference type="SUPFAM" id="SSF55073">
    <property type="entry name" value="Nucleotide cyclase"/>
    <property type="match status" value="1"/>
</dbReference>
<dbReference type="RefSeq" id="WP_163344388.1">
    <property type="nucleotide sequence ID" value="NZ_CP048409.1"/>
</dbReference>
<gene>
    <name evidence="5" type="ORF">G0Q07_01340</name>
</gene>
<keyword evidence="2" id="KW-0238">DNA-binding</keyword>
<dbReference type="Pfam" id="PF14026">
    <property type="entry name" value="SCO4226-like"/>
    <property type="match status" value="1"/>
</dbReference>
<accession>A0A6C0R9S4</accession>
<dbReference type="PANTHER" id="PTHR43280">
    <property type="entry name" value="ARAC-FAMILY TRANSCRIPTIONAL REGULATOR"/>
    <property type="match status" value="1"/>
</dbReference>
<evidence type="ECO:0000313" key="6">
    <source>
        <dbReference type="Proteomes" id="UP000474630"/>
    </source>
</evidence>
<dbReference type="SUPFAM" id="SSF46689">
    <property type="entry name" value="Homeodomain-like"/>
    <property type="match status" value="1"/>
</dbReference>